<dbReference type="RefSeq" id="XP_033459271.1">
    <property type="nucleotide sequence ID" value="XM_033601469.1"/>
</dbReference>
<dbReference type="InterPro" id="IPR058654">
    <property type="entry name" value="Mok11-14/Ags1-like_TM"/>
</dbReference>
<proteinExistence type="inferred from homology"/>
<dbReference type="PANTHER" id="PTHR47182:SF2">
    <property type="entry name" value="CELL WALL ALPHA-1,3-GLUCAN SYNTHASE AGS1"/>
    <property type="match status" value="1"/>
</dbReference>
<evidence type="ECO:0000256" key="5">
    <source>
        <dbReference type="ARBA" id="ARBA00023316"/>
    </source>
</evidence>
<feature type="transmembrane region" description="Helical" evidence="8">
    <location>
        <begin position="2207"/>
        <end position="2227"/>
    </location>
</feature>
<keyword evidence="11" id="KW-1185">Reference proteome</keyword>
<feature type="transmembrane region" description="Helical" evidence="8">
    <location>
        <begin position="2234"/>
        <end position="2253"/>
    </location>
</feature>
<feature type="signal peptide" evidence="9">
    <location>
        <begin position="1"/>
        <end position="18"/>
    </location>
</feature>
<feature type="compositionally biased region" description="Polar residues" evidence="7">
    <location>
        <begin position="1668"/>
        <end position="1680"/>
    </location>
</feature>
<evidence type="ECO:0000256" key="7">
    <source>
        <dbReference type="SAM" id="MobiDB-lite"/>
    </source>
</evidence>
<dbReference type="PANTHER" id="PTHR47182">
    <property type="entry name" value="CELL WALL ALPHA-1,3-GLUCAN SYNTHASE AGS1-RELATED"/>
    <property type="match status" value="1"/>
</dbReference>
<dbReference type="SMART" id="SM00642">
    <property type="entry name" value="Aamy"/>
    <property type="match status" value="1"/>
</dbReference>
<evidence type="ECO:0000256" key="2">
    <source>
        <dbReference type="ARBA" id="ARBA00012688"/>
    </source>
</evidence>
<keyword evidence="8" id="KW-1133">Transmembrane helix</keyword>
<evidence type="ECO:0000313" key="12">
    <source>
        <dbReference type="RefSeq" id="XP_033459271.1"/>
    </source>
</evidence>
<dbReference type="Pfam" id="PF13692">
    <property type="entry name" value="Glyco_trans_1_4"/>
    <property type="match status" value="1"/>
</dbReference>
<evidence type="ECO:0000256" key="3">
    <source>
        <dbReference type="ARBA" id="ARBA00022676"/>
    </source>
</evidence>
<dbReference type="GO" id="GO:0009277">
    <property type="term" value="C:fungal-type cell wall"/>
    <property type="evidence" value="ECO:0007669"/>
    <property type="project" value="TreeGrafter"/>
</dbReference>
<dbReference type="Pfam" id="PF26108">
    <property type="entry name" value="GH_Mok13"/>
    <property type="match status" value="1"/>
</dbReference>
<evidence type="ECO:0000256" key="6">
    <source>
        <dbReference type="ARBA" id="ARBA00048960"/>
    </source>
</evidence>
<dbReference type="SUPFAM" id="SSF51445">
    <property type="entry name" value="(Trans)glycosidases"/>
    <property type="match status" value="1"/>
</dbReference>
<feature type="transmembrane region" description="Helical" evidence="8">
    <location>
        <begin position="2163"/>
        <end position="2182"/>
    </location>
</feature>
<feature type="transmembrane region" description="Helical" evidence="8">
    <location>
        <begin position="2053"/>
        <end position="2075"/>
    </location>
</feature>
<keyword evidence="3" id="KW-0328">Glycosyltransferase</keyword>
<dbReference type="SUPFAM" id="SSF53756">
    <property type="entry name" value="UDP-Glycosyltransferase/glycogen phosphorylase"/>
    <property type="match status" value="1"/>
</dbReference>
<feature type="transmembrane region" description="Helical" evidence="8">
    <location>
        <begin position="2282"/>
        <end position="2301"/>
    </location>
</feature>
<dbReference type="FunFam" id="3.40.50.2000:FF:000058">
    <property type="entry name" value="Alpha-1,3-glucan synthase Ags1"/>
    <property type="match status" value="1"/>
</dbReference>
<dbReference type="EC" id="2.4.1.183" evidence="2"/>
<feature type="region of interest" description="Disordered" evidence="7">
    <location>
        <begin position="1703"/>
        <end position="1783"/>
    </location>
</feature>
<feature type="transmembrane region" description="Helical" evidence="8">
    <location>
        <begin position="2098"/>
        <end position="2121"/>
    </location>
</feature>
<keyword evidence="4" id="KW-0808">Transferase</keyword>
<keyword evidence="5" id="KW-0961">Cell wall biogenesis/degradation</keyword>
<dbReference type="Gene3D" id="3.40.50.2000">
    <property type="entry name" value="Glycogen Phosphorylase B"/>
    <property type="match status" value="2"/>
</dbReference>
<dbReference type="InterPro" id="IPR006047">
    <property type="entry name" value="GH13_cat_dom"/>
</dbReference>
<dbReference type="InterPro" id="IPR058659">
    <property type="entry name" value="Mok11-13/Ags1-like_CBM"/>
</dbReference>
<reference evidence="12" key="1">
    <citation type="submission" date="2020-01" db="EMBL/GenBank/DDBJ databases">
        <authorList>
            <consortium name="DOE Joint Genome Institute"/>
            <person name="Haridas S."/>
            <person name="Albert R."/>
            <person name="Binder M."/>
            <person name="Bloem J."/>
            <person name="Labutti K."/>
            <person name="Salamov A."/>
            <person name="Andreopoulos B."/>
            <person name="Baker S.E."/>
            <person name="Barry K."/>
            <person name="Bills G."/>
            <person name="Bluhm B.H."/>
            <person name="Cannon C."/>
            <person name="Castanera R."/>
            <person name="Culley D.E."/>
            <person name="Daum C."/>
            <person name="Ezra D."/>
            <person name="Gonzalez J.B."/>
            <person name="Henrissat B."/>
            <person name="Kuo A."/>
            <person name="Liang C."/>
            <person name="Lipzen A."/>
            <person name="Lutzoni F."/>
            <person name="Magnuson J."/>
            <person name="Mondo S."/>
            <person name="Nolan M."/>
            <person name="Ohm R."/>
            <person name="Pangilinan J."/>
            <person name="Park H.-J."/>
            <person name="Ramirez L."/>
            <person name="Alfaro M."/>
            <person name="Sun H."/>
            <person name="Tritt A."/>
            <person name="Yoshinaga Y."/>
            <person name="Zwiers L.-H."/>
            <person name="Turgeon B.G."/>
            <person name="Goodwin S.B."/>
            <person name="Spatafora J.W."/>
            <person name="Crous P.W."/>
            <person name="Grigoriev I.V."/>
        </authorList>
    </citation>
    <scope>NUCLEOTIDE SEQUENCE</scope>
    <source>
        <strain evidence="12">CBS 342.82</strain>
    </source>
</reference>
<dbReference type="InterPro" id="IPR058658">
    <property type="entry name" value="Mok11-13/Ags1-like_Ig_2"/>
</dbReference>
<dbReference type="GeneID" id="54359269"/>
<feature type="domain" description="Glycosyl hydrolase family 13 catalytic" evidence="10">
    <location>
        <begin position="66"/>
        <end position="524"/>
    </location>
</feature>
<dbReference type="GO" id="GO:0070600">
    <property type="term" value="P:fungal-type cell wall (1-&gt;3)-alpha-glucan biosynthetic process"/>
    <property type="evidence" value="ECO:0007669"/>
    <property type="project" value="TreeGrafter"/>
</dbReference>
<keyword evidence="8" id="KW-0812">Transmembrane</keyword>
<reference evidence="12" key="3">
    <citation type="submission" date="2025-08" db="UniProtKB">
        <authorList>
            <consortium name="RefSeq"/>
        </authorList>
    </citation>
    <scope>IDENTIFICATION</scope>
    <source>
        <strain evidence="12">CBS 342.82</strain>
    </source>
</reference>
<feature type="transmembrane region" description="Helical" evidence="8">
    <location>
        <begin position="2133"/>
        <end position="2156"/>
    </location>
</feature>
<feature type="compositionally biased region" description="Polar residues" evidence="7">
    <location>
        <begin position="1728"/>
        <end position="1744"/>
    </location>
</feature>
<feature type="transmembrane region" description="Helical" evidence="8">
    <location>
        <begin position="1920"/>
        <end position="1939"/>
    </location>
</feature>
<accession>A0A6J3M2J3</accession>
<dbReference type="InterPro" id="IPR017853">
    <property type="entry name" value="GH"/>
</dbReference>
<protein>
    <recommendedName>
        <fullName evidence="2">alpha-1,3-glucan synthase</fullName>
        <ecNumber evidence="2">2.4.1.183</ecNumber>
    </recommendedName>
</protein>
<dbReference type="Pfam" id="PF08323">
    <property type="entry name" value="Glyco_transf_5"/>
    <property type="match status" value="1"/>
</dbReference>
<evidence type="ECO:0000313" key="11">
    <source>
        <dbReference type="Proteomes" id="UP000504637"/>
    </source>
</evidence>
<keyword evidence="8" id="KW-0472">Membrane</keyword>
<dbReference type="Pfam" id="PF26114">
    <property type="entry name" value="Ig_2_Mok13"/>
    <property type="match status" value="1"/>
</dbReference>
<feature type="transmembrane region" description="Helical" evidence="8">
    <location>
        <begin position="1951"/>
        <end position="1970"/>
    </location>
</feature>
<reference evidence="12" key="2">
    <citation type="submission" date="2020-04" db="EMBL/GenBank/DDBJ databases">
        <authorList>
            <consortium name="NCBI Genome Project"/>
        </authorList>
    </citation>
    <scope>NUCLEOTIDE SEQUENCE</scope>
    <source>
        <strain evidence="12">CBS 342.82</strain>
    </source>
</reference>
<name>A0A6J3M2J3_9PEZI</name>
<dbReference type="Proteomes" id="UP000504637">
    <property type="component" value="Unplaced"/>
</dbReference>
<feature type="compositionally biased region" description="Basic and acidic residues" evidence="7">
    <location>
        <begin position="1745"/>
        <end position="1759"/>
    </location>
</feature>
<comment type="similarity">
    <text evidence="1">Belongs to the glycosyltransferase group 1 family.</text>
</comment>
<dbReference type="InterPro" id="IPR013534">
    <property type="entry name" value="Starch_synth_cat_dom"/>
</dbReference>
<organism evidence="12">
    <name type="scientific">Dissoconium aciculare CBS 342.82</name>
    <dbReference type="NCBI Taxonomy" id="1314786"/>
    <lineage>
        <taxon>Eukaryota</taxon>
        <taxon>Fungi</taxon>
        <taxon>Dikarya</taxon>
        <taxon>Ascomycota</taxon>
        <taxon>Pezizomycotina</taxon>
        <taxon>Dothideomycetes</taxon>
        <taxon>Dothideomycetidae</taxon>
        <taxon>Mycosphaerellales</taxon>
        <taxon>Dissoconiaceae</taxon>
        <taxon>Dissoconium</taxon>
    </lineage>
</organism>
<comment type="catalytic activity">
    <reaction evidence="6">
        <text>[(1-&gt;3)-alpha-D-glucosyl](n) + UDP-alpha-D-glucose = [(1-&gt;3)-alpha-D-glucosyl](n+1) + UDP + H(+)</text>
        <dbReference type="Rhea" id="RHEA:19749"/>
        <dbReference type="Rhea" id="RHEA-COMP:11150"/>
        <dbReference type="Rhea" id="RHEA-COMP:11151"/>
        <dbReference type="ChEBI" id="CHEBI:15378"/>
        <dbReference type="ChEBI" id="CHEBI:28100"/>
        <dbReference type="ChEBI" id="CHEBI:58223"/>
        <dbReference type="ChEBI" id="CHEBI:58885"/>
        <dbReference type="EC" id="2.4.1.183"/>
    </reaction>
</comment>
<feature type="region of interest" description="Disordered" evidence="7">
    <location>
        <begin position="1634"/>
        <end position="1688"/>
    </location>
</feature>
<dbReference type="GO" id="GO:0047657">
    <property type="term" value="F:alpha-1,3-glucan synthase activity"/>
    <property type="evidence" value="ECO:0007669"/>
    <property type="project" value="UniProtKB-EC"/>
</dbReference>
<dbReference type="Pfam" id="PF26111">
    <property type="entry name" value="Ig_Mok13"/>
    <property type="match status" value="1"/>
</dbReference>
<sequence length="2309" mass="260245">MLLKLLLHALLLVSTSRASYYDEAEVLWNLNANPDAETPLDYHIPDWPAGFQHQRSPENWRFPFYSFFLDRFVNGDPTNDNANGTAWEHDPLQTQLRHGGDVQGLVDSLDYLQGLGIRGIYIVGSAYINHPWEADSYSPMDHTILDHHFGTIKEWRAAIQAIHERGMYVIMENTMATMSDLIGFQGFMNSSAEFSFREHYVQYVSDDFYRDFKFSNDFEEECHYAFPRFWNQSGILMHDENTTSFKGCMNSEFDQFGDIGAFGIYAEWQKQLSKFNGVQDRLREWRPSVLAKINHFSCMMIRGLDIDGFRIDKAMQVTVDAQGNFSAFQRECARSVGKDNFFIPGEIVNGNANAAIYIGRGKDPSMQIRNTTNAMIKPTIVNDSAYIRSAAYSALDAGAFHYSLYRALMRFLGLDGNLLATSDAPVDFVDQWRVFVETNDFNNANTGEFDPRHMYGVSNHDVLRWPGLTNGTERQLLGDFVISLLMPGIPMVSWGEEQAFFVLDNTAANYIFGRQPMSSAIAWKLHGCYNVGDENLHEAPFNSSLTACHDDTVPLDHRDPSHPVYNTLKHMFELRRRYPVLRDGFALIKLSSQTFEYVLPGSFEVPTETGLWSTFRGRVEGVQDFTGQGEFGNQPVWLLYSNYNDSTLYEFDCMGPDAIVSPYDAGTTVRNLFYPFDEWTLEESSVTLGIEGSTRPNGCLPRLNVTLYGWKAFVPIDAWIAPSPVITGFSPGHDARIQSTTDPASPSTIDVELRFSQPMNCDSIRDGLSIASTTDYNRQASVATGSLDCLTIEPRAEAYYYGPHPSTWRAKFQLENVYDGIHRVNIRNISSASGTFTGSHDHFLLRIGTLDNPMVFPEAANYSTSLLYRGEASADNSSNQKRDEITSGSGLFIAHTSAGADKWRYSLSFGAIWSEWYDYVPGNATLPAQTWTGSERQRWEGEHVQVQYWSNFAGSSAHMVQGDLVGANRTARRFPHIFLHGAFNEFGYDSGLPNTMVQMENGTWMFDFMAEWPTNYQLNVWGLADDGRPDLSYAMGDVDHDGVLDRISPVSLQQAVVNITDQGPPFPALSWRILFDDATFRYHRVPSGNSIIQVIMWALLWAIPLITELISVRLYMSSFYSVKFNRMGLKTSEDTVVFDAFAPGIGSIEKQRRTVLIATMEYDIVDWGIKIKIGGLGVMAQLMGKSLQHQNLIWVVPCTGGIDYPIDTPADPIDVIIMGKTYDVQVQYHTLDNITYVLLDAPVFRRQTAKEPYPPRMDDLDSAIYYSAWNQCIAETMNRFDIDIYHINDYHGTIAPLYLLPRTMPVCLSLHNAEFQGLWPMRNPKEVEEVCSVYNLSQLVVERYIQFGEVFNLLHAGASLLRIHQGGFGAVGVSKKYGKRSWARYPIFWGLNRIGALPNPDPSDIAEWDKKKKVSMQDVTIDHELESQRASLKRQAQEWAGLEQREDADLFVFVGRWSMQKGIDLIADVFPAILEKYKHTQLIAVGPTIDLYGKFAALKLEKMMKLYPGRVFSKPEFTALPPFIFSGAEFALIPSRDEPFGLVAVEFGRKGALGVGSRVGGLGQMPGLWYTLESSTTKHQMRQFKTAISMALKLDWNTRALMRARSAKQRFPVAQWKEDLEILQATCIKVHQKRADHVSHRQMGLGERRNRRSGISTPGWMSPRLGTPNPSRPATRQSSPDRFGTASPRNSYLEALQSRSGFASPVLSPLSSRASSIRRNSNDARPGTSDSYFDVQRQSSNVSNSHDRVSTPDVQDRVNLHNPIASESSAGEDKKPRRQNLTPLFTDPTGLYYKIFERKLEQLNGKNSETTLCIEEYLEKSEKQWFQRLHDVKMSRDPTPSASRALTPAASIYEGIETKETVDQFLLPEDHTPPTGLRRFMMYKIGDWPTYSLFIALGQILAANSYQISLISGQVGQTATQLYVVACVYLVTTLIWWFLFRRLSLKHCLSLPFFFYGFAFLLIAMAPYGTTTEMRGNIQMTASSMYAVASSSGSIYFAQNFGSLGSVAVKDWAFRACAIQGTQQLYVVALWAWGSRLARMNASGMSTDLGSTMTAIGAPIAAFLWVVGLVMYFGLPEFYRQKPGTQPDFYTAIFRRKIVVWFLIAVFIQNVFLSALTGRNWTYLWSSQHAPDWAIVLLILLFFVLVWAAVLWYLGWLSKTHSWMIPIFAVGLGAPRWCQILWSTSGVGQYLPWAGSPVGSAMLGRALWLWLAVLDSLQGIGFGIILLQTMARFHCTFALMAGQAVGAIATIIARADGLNSVGPGPTFPNLAIDWRSGLLKPWFWVCLILQLCICVGFFTFFRKEQLTKP</sequence>
<gene>
    <name evidence="12" type="ORF">K489DRAFT_320591</name>
</gene>
<dbReference type="InterPro" id="IPR058656">
    <property type="entry name" value="Mok11-13/Ags1-like_GH"/>
</dbReference>
<feature type="chain" id="PRO_5027072859" description="alpha-1,3-glucan synthase" evidence="9">
    <location>
        <begin position="19"/>
        <end position="2309"/>
    </location>
</feature>
<evidence type="ECO:0000256" key="4">
    <source>
        <dbReference type="ARBA" id="ARBA00022679"/>
    </source>
</evidence>
<evidence type="ECO:0000259" key="10">
    <source>
        <dbReference type="SMART" id="SM00642"/>
    </source>
</evidence>
<evidence type="ECO:0000256" key="1">
    <source>
        <dbReference type="ARBA" id="ARBA00006122"/>
    </source>
</evidence>
<dbReference type="Pfam" id="PF26122">
    <property type="entry name" value="CBM_Mok13"/>
    <property type="match status" value="1"/>
</dbReference>
<dbReference type="FunFam" id="3.40.50.2000:FF:000052">
    <property type="entry name" value="Alpha-1,3-glucan synthase Ags2"/>
    <property type="match status" value="1"/>
</dbReference>
<dbReference type="Gene3D" id="3.20.20.80">
    <property type="entry name" value="Glycosidases"/>
    <property type="match status" value="1"/>
</dbReference>
<dbReference type="Pfam" id="PF26127">
    <property type="entry name" value="12TM_Mok13"/>
    <property type="match status" value="1"/>
</dbReference>
<dbReference type="OrthoDB" id="512920at2759"/>
<dbReference type="Pfam" id="PF00128">
    <property type="entry name" value="Alpha-amylase"/>
    <property type="match status" value="1"/>
</dbReference>
<feature type="compositionally biased region" description="Low complexity" evidence="7">
    <location>
        <begin position="1711"/>
        <end position="1725"/>
    </location>
</feature>
<dbReference type="InterPro" id="IPR058657">
    <property type="entry name" value="Mok11-13/Ags1-like_Ig"/>
</dbReference>
<dbReference type="InterPro" id="IPR058655">
    <property type="entry name" value="Mok11-14/Ags1-like"/>
</dbReference>
<keyword evidence="9" id="KW-0732">Signal</keyword>
<evidence type="ECO:0000256" key="9">
    <source>
        <dbReference type="SAM" id="SignalP"/>
    </source>
</evidence>
<evidence type="ECO:0000256" key="8">
    <source>
        <dbReference type="SAM" id="Phobius"/>
    </source>
</evidence>